<dbReference type="PRINTS" id="PR01006">
    <property type="entry name" value="FLGHOOKFLIE"/>
</dbReference>
<evidence type="ECO:0000256" key="4">
    <source>
        <dbReference type="HAMAP-Rule" id="MF_00724"/>
    </source>
</evidence>
<proteinExistence type="inferred from homology"/>
<comment type="subcellular location">
    <subcellularLocation>
        <location evidence="1 4">Bacterial flagellum basal body</location>
    </subcellularLocation>
</comment>
<comment type="caution">
    <text evidence="6">The sequence shown here is derived from an EMBL/GenBank/DDBJ whole genome shotgun (WGS) entry which is preliminary data.</text>
</comment>
<dbReference type="AlphaFoldDB" id="A0A7V2ZI31"/>
<dbReference type="RefSeq" id="WP_304147929.1">
    <property type="nucleotide sequence ID" value="NZ_JAOAIE010000124.1"/>
</dbReference>
<dbReference type="GO" id="GO:0009425">
    <property type="term" value="C:bacterial-type flagellum basal body"/>
    <property type="evidence" value="ECO:0007669"/>
    <property type="project" value="UniProtKB-SubCell"/>
</dbReference>
<name>A0A7V2ZI31_9BACT</name>
<dbReference type="PANTHER" id="PTHR34653:SF1">
    <property type="entry name" value="FLAGELLAR HOOK-BASAL BODY COMPLEX PROTEIN FLIE"/>
    <property type="match status" value="1"/>
</dbReference>
<dbReference type="EMBL" id="DSUJ01000008">
    <property type="protein sequence ID" value="HFI90404.1"/>
    <property type="molecule type" value="Genomic_DNA"/>
</dbReference>
<evidence type="ECO:0000256" key="3">
    <source>
        <dbReference type="ARBA" id="ARBA00023143"/>
    </source>
</evidence>
<dbReference type="GO" id="GO:0003774">
    <property type="term" value="F:cytoskeletal motor activity"/>
    <property type="evidence" value="ECO:0007669"/>
    <property type="project" value="InterPro"/>
</dbReference>
<reference evidence="6" key="1">
    <citation type="journal article" date="2020" name="mSystems">
        <title>Genome- and Community-Level Interaction Insights into Carbon Utilization and Element Cycling Functions of Hydrothermarchaeota in Hydrothermal Sediment.</title>
        <authorList>
            <person name="Zhou Z."/>
            <person name="Liu Y."/>
            <person name="Xu W."/>
            <person name="Pan J."/>
            <person name="Luo Z.H."/>
            <person name="Li M."/>
        </authorList>
    </citation>
    <scope>NUCLEOTIDE SEQUENCE [LARGE SCALE GENOMIC DNA]</scope>
    <source>
        <strain evidence="6">SpSt-479</strain>
    </source>
</reference>
<dbReference type="HAMAP" id="MF_00724">
    <property type="entry name" value="FliE"/>
    <property type="match status" value="1"/>
</dbReference>
<keyword evidence="6" id="KW-0966">Cell projection</keyword>
<evidence type="ECO:0000256" key="1">
    <source>
        <dbReference type="ARBA" id="ARBA00004117"/>
    </source>
</evidence>
<organism evidence="6">
    <name type="scientific">Ignavibacterium album</name>
    <dbReference type="NCBI Taxonomy" id="591197"/>
    <lineage>
        <taxon>Bacteria</taxon>
        <taxon>Pseudomonadati</taxon>
        <taxon>Ignavibacteriota</taxon>
        <taxon>Ignavibacteria</taxon>
        <taxon>Ignavibacteriales</taxon>
        <taxon>Ignavibacteriaceae</taxon>
        <taxon>Ignavibacterium</taxon>
    </lineage>
</organism>
<dbReference type="PANTHER" id="PTHR34653">
    <property type="match status" value="1"/>
</dbReference>
<gene>
    <name evidence="4 6" type="primary">fliE</name>
    <name evidence="6" type="ORF">ENS31_02610</name>
</gene>
<sequence>MAIESIGGKLPSLIQEVQKQTKDISGFGNVLGEFIGSVNDDQLKSAQITNDFINGDGVEIHEVMIAGEKAKTSLELLMEIRNKTVDMYRELTRMSI</sequence>
<dbReference type="NCBIfam" id="TIGR00205">
    <property type="entry name" value="fliE"/>
    <property type="match status" value="1"/>
</dbReference>
<keyword evidence="6" id="KW-0969">Cilium</keyword>
<dbReference type="GO" id="GO:0071973">
    <property type="term" value="P:bacterial-type flagellum-dependent cell motility"/>
    <property type="evidence" value="ECO:0007669"/>
    <property type="project" value="InterPro"/>
</dbReference>
<accession>A0A7V2ZI31</accession>
<keyword evidence="3 4" id="KW-0975">Bacterial flagellum</keyword>
<dbReference type="Pfam" id="PF02049">
    <property type="entry name" value="FliE"/>
    <property type="match status" value="1"/>
</dbReference>
<dbReference type="GO" id="GO:0005198">
    <property type="term" value="F:structural molecule activity"/>
    <property type="evidence" value="ECO:0007669"/>
    <property type="project" value="UniProtKB-UniRule"/>
</dbReference>
<evidence type="ECO:0000256" key="5">
    <source>
        <dbReference type="NCBIfam" id="TIGR00205"/>
    </source>
</evidence>
<comment type="similarity">
    <text evidence="2 4">Belongs to the FliE family.</text>
</comment>
<evidence type="ECO:0000313" key="6">
    <source>
        <dbReference type="EMBL" id="HFI90404.1"/>
    </source>
</evidence>
<dbReference type="InterPro" id="IPR001624">
    <property type="entry name" value="FliE"/>
</dbReference>
<protein>
    <recommendedName>
        <fullName evidence="4 5">Flagellar hook-basal body complex protein FliE</fullName>
    </recommendedName>
</protein>
<evidence type="ECO:0000256" key="2">
    <source>
        <dbReference type="ARBA" id="ARBA00009272"/>
    </source>
</evidence>
<keyword evidence="6" id="KW-0282">Flagellum</keyword>